<evidence type="ECO:0000313" key="10">
    <source>
        <dbReference type="EMBL" id="GAA5803488.1"/>
    </source>
</evidence>
<dbReference type="EMBL" id="BAABUJ010000028">
    <property type="protein sequence ID" value="GAA5803488.1"/>
    <property type="molecule type" value="Genomic_DNA"/>
</dbReference>
<protein>
    <recommendedName>
        <fullName evidence="9">Homeobox domain-containing protein</fullName>
    </recommendedName>
</protein>
<keyword evidence="4 6" id="KW-0371">Homeobox</keyword>
<feature type="DNA-binding region" description="Homeobox" evidence="6">
    <location>
        <begin position="61"/>
        <end position="120"/>
    </location>
</feature>
<evidence type="ECO:0000256" key="4">
    <source>
        <dbReference type="ARBA" id="ARBA00023155"/>
    </source>
</evidence>
<name>A0ABP9Y941_9FUNG</name>
<evidence type="ECO:0000256" key="8">
    <source>
        <dbReference type="SAM" id="MobiDB-lite"/>
    </source>
</evidence>
<proteinExistence type="predicted"/>
<dbReference type="PROSITE" id="PS00027">
    <property type="entry name" value="HOMEOBOX_1"/>
    <property type="match status" value="1"/>
</dbReference>
<feature type="domain" description="Homeobox" evidence="9">
    <location>
        <begin position="59"/>
        <end position="119"/>
    </location>
</feature>
<comment type="caution">
    <text evidence="10">The sequence shown here is derived from an EMBL/GenBank/DDBJ whole genome shotgun (WGS) entry which is preliminary data.</text>
</comment>
<dbReference type="Proteomes" id="UP001476247">
    <property type="component" value="Unassembled WGS sequence"/>
</dbReference>
<reference evidence="10 11" key="1">
    <citation type="submission" date="2024-04" db="EMBL/GenBank/DDBJ databases">
        <title>genome sequences of Mucor flavus KT1a and Helicostylum pulchrum KT1b strains isolation_sourced from the surface of a dry-aged beef.</title>
        <authorList>
            <person name="Toyotome T."/>
            <person name="Hosono M."/>
            <person name="Torimaru M."/>
            <person name="Fukuda K."/>
            <person name="Mikami N."/>
        </authorList>
    </citation>
    <scope>NUCLEOTIDE SEQUENCE [LARGE SCALE GENOMIC DNA]</scope>
    <source>
        <strain evidence="10 11">KT1b</strain>
    </source>
</reference>
<accession>A0ABP9Y941</accession>
<evidence type="ECO:0000256" key="6">
    <source>
        <dbReference type="PROSITE-ProRule" id="PRU00108"/>
    </source>
</evidence>
<dbReference type="InterPro" id="IPR001356">
    <property type="entry name" value="HD"/>
</dbReference>
<dbReference type="Pfam" id="PF00046">
    <property type="entry name" value="Homeodomain"/>
    <property type="match status" value="1"/>
</dbReference>
<evidence type="ECO:0000256" key="1">
    <source>
        <dbReference type="ARBA" id="ARBA00004123"/>
    </source>
</evidence>
<dbReference type="InterPro" id="IPR017970">
    <property type="entry name" value="Homeobox_CS"/>
</dbReference>
<evidence type="ECO:0000259" key="9">
    <source>
        <dbReference type="PROSITE" id="PS50071"/>
    </source>
</evidence>
<dbReference type="PANTHER" id="PTHR45793:SF5">
    <property type="entry name" value="HOMEOTIC PROTEIN OCELLILESS"/>
    <property type="match status" value="1"/>
</dbReference>
<feature type="compositionally biased region" description="Low complexity" evidence="8">
    <location>
        <begin position="126"/>
        <end position="136"/>
    </location>
</feature>
<feature type="region of interest" description="Disordered" evidence="8">
    <location>
        <begin position="119"/>
        <end position="170"/>
    </location>
</feature>
<keyword evidence="2" id="KW-0217">Developmental protein</keyword>
<keyword evidence="5 6" id="KW-0539">Nucleus</keyword>
<dbReference type="PANTHER" id="PTHR45793">
    <property type="entry name" value="HOMEOBOX PROTEIN"/>
    <property type="match status" value="1"/>
</dbReference>
<keyword evidence="11" id="KW-1185">Reference proteome</keyword>
<comment type="subcellular location">
    <subcellularLocation>
        <location evidence="1 6 7">Nucleus</location>
    </subcellularLocation>
</comment>
<feature type="compositionally biased region" description="Acidic residues" evidence="8">
    <location>
        <begin position="137"/>
        <end position="150"/>
    </location>
</feature>
<evidence type="ECO:0000256" key="5">
    <source>
        <dbReference type="ARBA" id="ARBA00023242"/>
    </source>
</evidence>
<evidence type="ECO:0000256" key="3">
    <source>
        <dbReference type="ARBA" id="ARBA00023125"/>
    </source>
</evidence>
<evidence type="ECO:0000256" key="2">
    <source>
        <dbReference type="ARBA" id="ARBA00022473"/>
    </source>
</evidence>
<dbReference type="SUPFAM" id="SSF46689">
    <property type="entry name" value="Homeodomain-like"/>
    <property type="match status" value="1"/>
</dbReference>
<dbReference type="InterPro" id="IPR009057">
    <property type="entry name" value="Homeodomain-like_sf"/>
</dbReference>
<keyword evidence="3 6" id="KW-0238">DNA-binding</keyword>
<dbReference type="SMART" id="SM00389">
    <property type="entry name" value="HOX"/>
    <property type="match status" value="1"/>
</dbReference>
<sequence>MTLETMQPFEQSFTILQDQDEDNHSNCIFTSPIADSDSYLLETFHQYPHGDFRPTFYNPFEIKHRRRTSRAQLKVLEKSFFENPKPSATIRRILAQKLDMTPRGVQIWFQNRRAKAKLLRRKSTVQQQRHQQLQSSDENEDDDEEEEEYSSDSSRSIENKPKKKNSTTSDLNQSSVLFSQFLANVQNSQDIDDLACFMPANNNIDQPQQTFMRDNMNWTNWQQHTSISDNVRTVAAVAAATAVATSVAPTNHYDPSMLALGGAHHWLGHNNDDIFHHQQTLRRKSCPAPKNTMTMSDMHYSNQQTPYISSSWPHSMTSRNKEFDDQGNSSPMPLFNNFKRNFSYDSNASMDYYSMQDIHLNYASHQQLTPPLTASCSASTVAGSPISLDTLYNDPAVIPHNGFYSNSANHISSPLSATHLVTDIMPSFV</sequence>
<evidence type="ECO:0000256" key="7">
    <source>
        <dbReference type="RuleBase" id="RU000682"/>
    </source>
</evidence>
<dbReference type="CDD" id="cd00086">
    <property type="entry name" value="homeodomain"/>
    <property type="match status" value="1"/>
</dbReference>
<dbReference type="PROSITE" id="PS50071">
    <property type="entry name" value="HOMEOBOX_2"/>
    <property type="match status" value="1"/>
</dbReference>
<dbReference type="Gene3D" id="1.10.10.60">
    <property type="entry name" value="Homeodomain-like"/>
    <property type="match status" value="1"/>
</dbReference>
<organism evidence="10 11">
    <name type="scientific">Helicostylum pulchrum</name>
    <dbReference type="NCBI Taxonomy" id="562976"/>
    <lineage>
        <taxon>Eukaryota</taxon>
        <taxon>Fungi</taxon>
        <taxon>Fungi incertae sedis</taxon>
        <taxon>Mucoromycota</taxon>
        <taxon>Mucoromycotina</taxon>
        <taxon>Mucoromycetes</taxon>
        <taxon>Mucorales</taxon>
        <taxon>Mucorineae</taxon>
        <taxon>Mucoraceae</taxon>
        <taxon>Helicostylum</taxon>
    </lineage>
</organism>
<gene>
    <name evidence="10" type="ORF">HPULCUR_008970</name>
</gene>
<evidence type="ECO:0000313" key="11">
    <source>
        <dbReference type="Proteomes" id="UP001476247"/>
    </source>
</evidence>